<accession>A0A1H5YYP0</accession>
<evidence type="ECO:0000259" key="2">
    <source>
        <dbReference type="Pfam" id="PF08547"/>
    </source>
</evidence>
<evidence type="ECO:0000313" key="3">
    <source>
        <dbReference type="EMBL" id="SEG28982.1"/>
    </source>
</evidence>
<organism evidence="3 4">
    <name type="scientific">Flavobacterium urumqiense</name>
    <dbReference type="NCBI Taxonomy" id="935224"/>
    <lineage>
        <taxon>Bacteria</taxon>
        <taxon>Pseudomonadati</taxon>
        <taxon>Bacteroidota</taxon>
        <taxon>Flavobacteriia</taxon>
        <taxon>Flavobacteriales</taxon>
        <taxon>Flavobacteriaceae</taxon>
        <taxon>Flavobacterium</taxon>
    </lineage>
</organism>
<dbReference type="SUPFAM" id="SSF49785">
    <property type="entry name" value="Galactose-binding domain-like"/>
    <property type="match status" value="1"/>
</dbReference>
<dbReference type="RefSeq" id="WP_244175260.1">
    <property type="nucleotide sequence ID" value="NZ_FNVP01000009.1"/>
</dbReference>
<sequence>MKPILIFEFNLNTDITSWKIVNDVVMGGKSESNFYLDQRGNGTFEGHVSLDSNGGFCSVKYIFEPITISKTKFICILLKGDGKKYQFRVKSHRVDPHSYVYSFRTSTDWQTIKIPISELHPTFRGRKLDIPNYDGSNLEEIAFLIGNKKEEIYQLHIARIEVL</sequence>
<feature type="domain" description="NADH:ubiquinone oxidoreductase intermediate-associated protein 30" evidence="2">
    <location>
        <begin position="7"/>
        <end position="157"/>
    </location>
</feature>
<proteinExistence type="inferred from homology"/>
<dbReference type="PANTHER" id="PTHR13194">
    <property type="entry name" value="COMPLEX I INTERMEDIATE-ASSOCIATED PROTEIN 30"/>
    <property type="match status" value="1"/>
</dbReference>
<gene>
    <name evidence="3" type="ORF">SAMN04488130_1091</name>
</gene>
<protein>
    <submittedName>
        <fullName evidence="3">Complex I intermediate-associated protein 30 (CIA30)</fullName>
    </submittedName>
</protein>
<dbReference type="InterPro" id="IPR039131">
    <property type="entry name" value="NDUFAF1"/>
</dbReference>
<dbReference type="InterPro" id="IPR013857">
    <property type="entry name" value="NADH-UbQ_OxRdtase-assoc_prot30"/>
</dbReference>
<dbReference type="EMBL" id="FNVP01000009">
    <property type="protein sequence ID" value="SEG28982.1"/>
    <property type="molecule type" value="Genomic_DNA"/>
</dbReference>
<dbReference type="AlphaFoldDB" id="A0A1H5YYP0"/>
<dbReference type="Proteomes" id="UP000236737">
    <property type="component" value="Unassembled WGS sequence"/>
</dbReference>
<dbReference type="InterPro" id="IPR008979">
    <property type="entry name" value="Galactose-bd-like_sf"/>
</dbReference>
<comment type="similarity">
    <text evidence="1">Belongs to the CIA30 family.</text>
</comment>
<name>A0A1H5YYP0_9FLAO</name>
<dbReference type="Pfam" id="PF08547">
    <property type="entry name" value="CIA30"/>
    <property type="match status" value="1"/>
</dbReference>
<reference evidence="4" key="1">
    <citation type="submission" date="2016-10" db="EMBL/GenBank/DDBJ databases">
        <authorList>
            <person name="Varghese N."/>
            <person name="Submissions S."/>
        </authorList>
    </citation>
    <scope>NUCLEOTIDE SEQUENCE [LARGE SCALE GENOMIC DNA]</scope>
    <source>
        <strain evidence="4">CGMCC 1.9230</strain>
    </source>
</reference>
<evidence type="ECO:0000313" key="4">
    <source>
        <dbReference type="Proteomes" id="UP000236737"/>
    </source>
</evidence>
<dbReference type="PANTHER" id="PTHR13194:SF19">
    <property type="entry name" value="NAD(P)-BINDING ROSSMANN-FOLD SUPERFAMILY PROTEIN"/>
    <property type="match status" value="1"/>
</dbReference>
<keyword evidence="4" id="KW-1185">Reference proteome</keyword>
<evidence type="ECO:0000256" key="1">
    <source>
        <dbReference type="ARBA" id="ARBA00007884"/>
    </source>
</evidence>
<dbReference type="Gene3D" id="2.60.120.430">
    <property type="entry name" value="Galactose-binding lectin"/>
    <property type="match status" value="1"/>
</dbReference>